<dbReference type="RefSeq" id="WP_377417381.1">
    <property type="nucleotide sequence ID" value="NZ_JBHSPR010000001.1"/>
</dbReference>
<evidence type="ECO:0000313" key="3">
    <source>
        <dbReference type="EMBL" id="MFC6015387.1"/>
    </source>
</evidence>
<dbReference type="Proteomes" id="UP001596203">
    <property type="component" value="Unassembled WGS sequence"/>
</dbReference>
<name>A0ABW1K246_9ACTN</name>
<keyword evidence="2" id="KW-1133">Transmembrane helix</keyword>
<proteinExistence type="predicted"/>
<evidence type="ECO:0000256" key="1">
    <source>
        <dbReference type="SAM" id="MobiDB-lite"/>
    </source>
</evidence>
<keyword evidence="4" id="KW-1185">Reference proteome</keyword>
<reference evidence="4" key="1">
    <citation type="journal article" date="2019" name="Int. J. Syst. Evol. Microbiol.">
        <title>The Global Catalogue of Microorganisms (GCM) 10K type strain sequencing project: providing services to taxonomists for standard genome sequencing and annotation.</title>
        <authorList>
            <consortium name="The Broad Institute Genomics Platform"/>
            <consortium name="The Broad Institute Genome Sequencing Center for Infectious Disease"/>
            <person name="Wu L."/>
            <person name="Ma J."/>
        </authorList>
    </citation>
    <scope>NUCLEOTIDE SEQUENCE [LARGE SCALE GENOMIC DNA]</scope>
    <source>
        <strain evidence="4">ZS-35-S2</strain>
    </source>
</reference>
<keyword evidence="2" id="KW-0472">Membrane</keyword>
<evidence type="ECO:0008006" key="5">
    <source>
        <dbReference type="Google" id="ProtNLM"/>
    </source>
</evidence>
<dbReference type="EMBL" id="JBHSPR010000001">
    <property type="protein sequence ID" value="MFC6015387.1"/>
    <property type="molecule type" value="Genomic_DNA"/>
</dbReference>
<comment type="caution">
    <text evidence="3">The sequence shown here is derived from an EMBL/GenBank/DDBJ whole genome shotgun (WGS) entry which is preliminary data.</text>
</comment>
<feature type="transmembrane region" description="Helical" evidence="2">
    <location>
        <begin position="118"/>
        <end position="139"/>
    </location>
</feature>
<evidence type="ECO:0000256" key="2">
    <source>
        <dbReference type="SAM" id="Phobius"/>
    </source>
</evidence>
<keyword evidence="2" id="KW-0812">Transmembrane</keyword>
<gene>
    <name evidence="3" type="ORF">ACFP2T_04140</name>
</gene>
<feature type="region of interest" description="Disordered" evidence="1">
    <location>
        <begin position="1"/>
        <end position="21"/>
    </location>
</feature>
<feature type="transmembrane region" description="Helical" evidence="2">
    <location>
        <begin position="33"/>
        <end position="62"/>
    </location>
</feature>
<protein>
    <recommendedName>
        <fullName evidence="5">DUF624 domain-containing protein</fullName>
    </recommendedName>
</protein>
<evidence type="ECO:0000313" key="4">
    <source>
        <dbReference type="Proteomes" id="UP001596203"/>
    </source>
</evidence>
<feature type="transmembrane region" description="Helical" evidence="2">
    <location>
        <begin position="83"/>
        <end position="106"/>
    </location>
</feature>
<accession>A0ABW1K246</accession>
<sequence length="217" mass="22015">MTGQPAPNWPEEPAGPAATRPDWRETLRNATDLALLGIVVTLAALPVVTAGAAVATGSAALHHWIENGSWPGVRPALRDLRRALLPGVAATVIGVAVAAVLTVNLLALSRGVVPGGTVLIAVTAALTAAAGGFAGLTVVQVGRQAGQGWRDAARAAWRIVLARPVTLLGTAGTVALAAVLCALILPPLTPILVGYTLFGLHATTRRIAGPVLSEDSR</sequence>
<organism evidence="3 4">
    <name type="scientific">Plantactinospora solaniradicis</name>
    <dbReference type="NCBI Taxonomy" id="1723736"/>
    <lineage>
        <taxon>Bacteria</taxon>
        <taxon>Bacillati</taxon>
        <taxon>Actinomycetota</taxon>
        <taxon>Actinomycetes</taxon>
        <taxon>Micromonosporales</taxon>
        <taxon>Micromonosporaceae</taxon>
        <taxon>Plantactinospora</taxon>
    </lineage>
</organism>